<evidence type="ECO:0000256" key="4">
    <source>
        <dbReference type="ARBA" id="ARBA00022898"/>
    </source>
</evidence>
<dbReference type="GO" id="GO:0001717">
    <property type="term" value="P:conversion of seryl-tRNAsec to selenocys-tRNAsec"/>
    <property type="evidence" value="ECO:0007669"/>
    <property type="project" value="UniProtKB-UniRule"/>
</dbReference>
<dbReference type="SUPFAM" id="SSF53383">
    <property type="entry name" value="PLP-dependent transferases"/>
    <property type="match status" value="1"/>
</dbReference>
<dbReference type="HAMAP" id="MF_00423">
    <property type="entry name" value="SelA"/>
    <property type="match status" value="1"/>
</dbReference>
<dbReference type="InterPro" id="IPR004534">
    <property type="entry name" value="SelA_trans"/>
</dbReference>
<keyword evidence="2 8" id="KW-0963">Cytoplasm</keyword>
<comment type="cofactor">
    <cofactor evidence="1 8 9">
        <name>pyridoxal 5'-phosphate</name>
        <dbReference type="ChEBI" id="CHEBI:597326"/>
    </cofactor>
</comment>
<evidence type="ECO:0000256" key="3">
    <source>
        <dbReference type="ARBA" id="ARBA00022679"/>
    </source>
</evidence>
<dbReference type="InterPro" id="IPR015424">
    <property type="entry name" value="PyrdxlP-dep_Trfase"/>
</dbReference>
<protein>
    <recommendedName>
        <fullName evidence="8">L-seryl-tRNA(Sec) selenium transferase</fullName>
        <ecNumber evidence="8">2.9.1.1</ecNumber>
    </recommendedName>
    <alternativeName>
        <fullName evidence="8">Selenocysteine synthase</fullName>
        <shortName evidence="8">Sec synthase</shortName>
    </alternativeName>
    <alternativeName>
        <fullName evidence="8">Selenocysteinyl-tRNA(Sec) synthase</fullName>
    </alternativeName>
</protein>
<dbReference type="AlphaFoldDB" id="A0A0F3GP19"/>
<evidence type="ECO:0000313" key="12">
    <source>
        <dbReference type="Proteomes" id="UP000033423"/>
    </source>
</evidence>
<evidence type="ECO:0000256" key="2">
    <source>
        <dbReference type="ARBA" id="ARBA00022490"/>
    </source>
</evidence>
<dbReference type="InterPro" id="IPR018319">
    <property type="entry name" value="SelA-like"/>
</dbReference>
<comment type="catalytic activity">
    <reaction evidence="8">
        <text>L-seryl-tRNA(Sec) + selenophosphate + H(+) = L-selenocysteinyl-tRNA(Sec) + phosphate</text>
        <dbReference type="Rhea" id="RHEA:22728"/>
        <dbReference type="Rhea" id="RHEA-COMP:9742"/>
        <dbReference type="Rhea" id="RHEA-COMP:9743"/>
        <dbReference type="ChEBI" id="CHEBI:15378"/>
        <dbReference type="ChEBI" id="CHEBI:16144"/>
        <dbReference type="ChEBI" id="CHEBI:43474"/>
        <dbReference type="ChEBI" id="CHEBI:78533"/>
        <dbReference type="ChEBI" id="CHEBI:78573"/>
        <dbReference type="EC" id="2.9.1.1"/>
    </reaction>
</comment>
<dbReference type="GO" id="GO:0001514">
    <property type="term" value="P:selenocysteine incorporation"/>
    <property type="evidence" value="ECO:0007669"/>
    <property type="project" value="UniProtKB-UniRule"/>
</dbReference>
<name>A0A0F3GP19_9BACT</name>
<evidence type="ECO:0000256" key="1">
    <source>
        <dbReference type="ARBA" id="ARBA00001933"/>
    </source>
</evidence>
<comment type="caution">
    <text evidence="11">The sequence shown here is derived from an EMBL/GenBank/DDBJ whole genome shotgun (WGS) entry which is preliminary data.</text>
</comment>
<dbReference type="Gene3D" id="3.90.1150.180">
    <property type="match status" value="1"/>
</dbReference>
<evidence type="ECO:0000256" key="5">
    <source>
        <dbReference type="ARBA" id="ARBA00022917"/>
    </source>
</evidence>
<evidence type="ECO:0000256" key="6">
    <source>
        <dbReference type="ARBA" id="ARBA00023266"/>
    </source>
</evidence>
<keyword evidence="5 8" id="KW-0648">Protein biosynthesis</keyword>
<evidence type="ECO:0000256" key="9">
    <source>
        <dbReference type="PIRSR" id="PIRSR618319-50"/>
    </source>
</evidence>
<keyword evidence="4 8" id="KW-0663">Pyridoxal phosphate</keyword>
<keyword evidence="6 8" id="KW-0711">Selenium</keyword>
<feature type="modified residue" description="N6-(pyridoxal phosphate)lysine" evidence="8 9">
    <location>
        <position position="294"/>
    </location>
</feature>
<dbReference type="Pfam" id="PF03841">
    <property type="entry name" value="SelA"/>
    <property type="match status" value="1"/>
</dbReference>
<dbReference type="EMBL" id="LACI01002327">
    <property type="protein sequence ID" value="KJU82418.1"/>
    <property type="molecule type" value="Genomic_DNA"/>
</dbReference>
<sequence>MTDVNSAMRLIPSVDSLLKMPQVQGWLQVYQRRVVVRVITDVLDARRGDILQGGMPDISAGCILSDAAGRLNALASCQLRPVINATGIVIHTNLGRAPLGDNVLNNVIAVSEGYSNLEYDLEAGTRGKRYVHVHQHLKELTDAEDSMVVNNNAAAVFLSLRALAKGKEVIVSRGELVEIGGSFRVPEIMAQSGCILREIGTTNKTHLADYEGALTQDTALILKVHKSNFKVSGFTHEVEFDALSALAHRRGVGLMYDLGSGCLADLKSLGVYTEPTVAEIIKRNVDIVTFSGDKLLGGPQCGIIVGSASYVERIRRHPLSRAVRIDKLTLAALEATLVQYLGTPEAITQNIPVLRMLFQDVGQIRHRAEMIASGLTDIAFEVEVASEVSRVGGGALPGLELPTCVVTIRPLSMTVQQLQRRLHKATPPVVGRIKDNHLLLDARTIKDSEVNDVINALMAPNIHG</sequence>
<accession>A0A0F3GP19</accession>
<feature type="domain" description="L-seryl-tRNA selenium transferase N-terminal" evidence="10">
    <location>
        <begin position="9"/>
        <end position="47"/>
    </location>
</feature>
<comment type="function">
    <text evidence="8">Converts seryl-tRNA(Sec) to selenocysteinyl-tRNA(Sec) required for selenoprotein biosynthesis.</text>
</comment>
<evidence type="ECO:0000259" key="10">
    <source>
        <dbReference type="Pfam" id="PF12390"/>
    </source>
</evidence>
<dbReference type="InterPro" id="IPR025862">
    <property type="entry name" value="SelA_trans_N_dom"/>
</dbReference>
<dbReference type="Proteomes" id="UP000033423">
    <property type="component" value="Unassembled WGS sequence"/>
</dbReference>
<dbReference type="UniPathway" id="UPA00906">
    <property type="reaction ID" value="UER00896"/>
</dbReference>
<comment type="pathway">
    <text evidence="8">Aminoacyl-tRNA biosynthesis; selenocysteinyl-tRNA(Sec) biosynthesis; selenocysteinyl-tRNA(Sec) from L-seryl-tRNA(Sec) (bacterial route): step 1/1.</text>
</comment>
<comment type="subcellular location">
    <subcellularLocation>
        <location evidence="8">Cytoplasm</location>
    </subcellularLocation>
</comment>
<dbReference type="PANTHER" id="PTHR32328:SF0">
    <property type="entry name" value="L-SERYL-TRNA(SEC) SELENIUM TRANSFERASE"/>
    <property type="match status" value="1"/>
</dbReference>
<dbReference type="InterPro" id="IPR015421">
    <property type="entry name" value="PyrdxlP-dep_Trfase_major"/>
</dbReference>
<organism evidence="11 12">
    <name type="scientific">Candidatus Magnetobacterium bavaricum</name>
    <dbReference type="NCBI Taxonomy" id="29290"/>
    <lineage>
        <taxon>Bacteria</taxon>
        <taxon>Pseudomonadati</taxon>
        <taxon>Nitrospirota</taxon>
        <taxon>Thermodesulfovibrionia</taxon>
        <taxon>Thermodesulfovibrionales</taxon>
        <taxon>Candidatus Magnetobacteriaceae</taxon>
        <taxon>Candidatus Magnetobacterium</taxon>
    </lineage>
</organism>
<reference evidence="11 12" key="1">
    <citation type="submission" date="2015-02" db="EMBL/GenBank/DDBJ databases">
        <title>Single-cell genomics of uncultivated deep-branching MTB reveals a conserved set of magnetosome genes.</title>
        <authorList>
            <person name="Kolinko S."/>
            <person name="Richter M."/>
            <person name="Glockner F.O."/>
            <person name="Brachmann A."/>
            <person name="Schuler D."/>
        </authorList>
    </citation>
    <scope>NUCLEOTIDE SEQUENCE [LARGE SCALE GENOMIC DNA]</scope>
    <source>
        <strain evidence="11">TM-1</strain>
    </source>
</reference>
<evidence type="ECO:0000313" key="11">
    <source>
        <dbReference type="EMBL" id="KJU82418.1"/>
    </source>
</evidence>
<evidence type="ECO:0000256" key="8">
    <source>
        <dbReference type="HAMAP-Rule" id="MF_00423"/>
    </source>
</evidence>
<dbReference type="PANTHER" id="PTHR32328">
    <property type="entry name" value="L-SERYL-TRNA(SEC) SELENIUM TRANSFERASE"/>
    <property type="match status" value="1"/>
</dbReference>
<dbReference type="PATRIC" id="fig|29290.4.peg.7136"/>
<dbReference type="GO" id="GO:0005737">
    <property type="term" value="C:cytoplasm"/>
    <property type="evidence" value="ECO:0007669"/>
    <property type="project" value="UniProtKB-SubCell"/>
</dbReference>
<proteinExistence type="inferred from homology"/>
<evidence type="ECO:0000256" key="7">
    <source>
        <dbReference type="ARBA" id="ARBA00044507"/>
    </source>
</evidence>
<keyword evidence="3 8" id="KW-0808">Transferase</keyword>
<dbReference type="NCBIfam" id="TIGR00474">
    <property type="entry name" value="selA"/>
    <property type="match status" value="1"/>
</dbReference>
<dbReference type="EC" id="2.9.1.1" evidence="8"/>
<dbReference type="Gene3D" id="3.40.640.10">
    <property type="entry name" value="Type I PLP-dependent aspartate aminotransferase-like (Major domain)"/>
    <property type="match status" value="1"/>
</dbReference>
<keyword evidence="12" id="KW-1185">Reference proteome</keyword>
<gene>
    <name evidence="8" type="primary">selA</name>
    <name evidence="11" type="ORF">MBAV_005392</name>
</gene>
<dbReference type="GO" id="GO:0004125">
    <property type="term" value="F:L-seryl-tRNA(Sec) selenium transferase activity"/>
    <property type="evidence" value="ECO:0007669"/>
    <property type="project" value="UniProtKB-UniRule"/>
</dbReference>
<dbReference type="Pfam" id="PF12390">
    <property type="entry name" value="Se-cys_synth_N"/>
    <property type="match status" value="1"/>
</dbReference>
<comment type="similarity">
    <text evidence="7 8">Belongs to the SelA family.</text>
</comment>